<dbReference type="STRING" id="439292.Bsel_0343"/>
<evidence type="ECO:0000256" key="4">
    <source>
        <dbReference type="ARBA" id="ARBA00023235"/>
    </source>
</evidence>
<evidence type="ECO:0000256" key="5">
    <source>
        <dbReference type="ARBA" id="ARBA00023277"/>
    </source>
</evidence>
<evidence type="ECO:0000256" key="1">
    <source>
        <dbReference type="ARBA" id="ARBA00022723"/>
    </source>
</evidence>
<keyword evidence="2 6" id="KW-0054">Arabinose catabolism</keyword>
<name>D6XWP1_BACIE</name>
<dbReference type="InterPro" id="IPR055389">
    <property type="entry name" value="AraA_N"/>
</dbReference>
<keyword evidence="5 6" id="KW-0119">Carbohydrate metabolism</keyword>
<keyword evidence="11" id="KW-1185">Reference proteome</keyword>
<dbReference type="Pfam" id="PF02610">
    <property type="entry name" value="AraA_N"/>
    <property type="match status" value="1"/>
</dbReference>
<dbReference type="GO" id="GO:0008733">
    <property type="term" value="F:L-arabinose isomerase activity"/>
    <property type="evidence" value="ECO:0007669"/>
    <property type="project" value="UniProtKB-UniRule"/>
</dbReference>
<dbReference type="Pfam" id="PF24856">
    <property type="entry name" value="AraA_central"/>
    <property type="match status" value="1"/>
</dbReference>
<evidence type="ECO:0000256" key="2">
    <source>
        <dbReference type="ARBA" id="ARBA00022935"/>
    </source>
</evidence>
<sequence length="492" mass="55113">MINRPYSFWFLTGSQHLYGPETLDQVAAQSEEIIDGLNEAGLPFPIEAKQVLTNSDDIRDVIIAANADPSCAGVITWMHTFSPSKIWIRGLQLLQKPMLHLNTQHNRDIPWDQIDMDFMNLNQSAHGDREFGSVVTRLGIDRKVVVGHWQHPDVQADISSWMVTAMGHQESYHVKVARFGDNMRRVAVTDGDKVEAQNVFGWTVDGFGVGDLVAYIDKVTDEETESLFDEYDKLYRISDEIKQTPALKQSVLEQARIELGMKAFLDTEGYNAFTTTFEDLHGMKQLPGLAAQRLMAQGYGFAGEGDWKTAALLRLMKVMAGHEQTTFMEDYTYHFEPDNEMVLGSHMLEVCPTVAEDKPEIKVHPLGIGGKDDPARLVFNGQGGKGVNVSLVDIGTRFRLIISEVEAQVPDKETPELPVAKLLWKPEPSLSTATAAWVHAGGAHHTVLTFSLTVDQMLDWAEMHGIEAAVINGETDIHQFKKELKWNELVWK</sequence>
<evidence type="ECO:0000313" key="11">
    <source>
        <dbReference type="Proteomes" id="UP000000271"/>
    </source>
</evidence>
<accession>D6XWP1</accession>
<comment type="pathway">
    <text evidence="6">Carbohydrate degradation; L-arabinose degradation via L-ribulose; D-xylulose 5-phosphate from L-arabinose (bacterial route): step 1/3.</text>
</comment>
<reference evidence="10" key="1">
    <citation type="submission" date="2009-10" db="EMBL/GenBank/DDBJ databases">
        <title>Complete sequence of Bacillus selenitireducens MLS10.</title>
        <authorList>
            <consortium name="US DOE Joint Genome Institute"/>
            <person name="Lucas S."/>
            <person name="Copeland A."/>
            <person name="Lapidus A."/>
            <person name="Glavina del Rio T."/>
            <person name="Dalin E."/>
            <person name="Tice H."/>
            <person name="Bruce D."/>
            <person name="Goodwin L."/>
            <person name="Pitluck S."/>
            <person name="Sims D."/>
            <person name="Brettin T."/>
            <person name="Detter J.C."/>
            <person name="Han C."/>
            <person name="Larimer F."/>
            <person name="Land M."/>
            <person name="Hauser L."/>
            <person name="Kyrpides N."/>
            <person name="Ovchinnikova G."/>
            <person name="Stolz J."/>
        </authorList>
    </citation>
    <scope>NUCLEOTIDE SEQUENCE [LARGE SCALE GENOMIC DNA]</scope>
    <source>
        <strain evidence="10">MLS10</strain>
    </source>
</reference>
<dbReference type="Pfam" id="PF11762">
    <property type="entry name" value="Arabinose_Iso_C"/>
    <property type="match status" value="1"/>
</dbReference>
<gene>
    <name evidence="6" type="primary">araA</name>
    <name evidence="10" type="ordered locus">Bsel_0343</name>
</gene>
<feature type="domain" description="L-arabinose isomerase C-terminal" evidence="8">
    <location>
        <begin position="325"/>
        <end position="467"/>
    </location>
</feature>
<evidence type="ECO:0000259" key="9">
    <source>
        <dbReference type="Pfam" id="PF24856"/>
    </source>
</evidence>
<dbReference type="NCBIfam" id="NF002795">
    <property type="entry name" value="PRK02929.1"/>
    <property type="match status" value="1"/>
</dbReference>
<dbReference type="InterPro" id="IPR004216">
    <property type="entry name" value="Fuc/Ara_isomerase_C"/>
</dbReference>
<keyword evidence="3 6" id="KW-0464">Manganese</keyword>
<comment type="cofactor">
    <cofactor evidence="6">
        <name>Mn(2+)</name>
        <dbReference type="ChEBI" id="CHEBI:29035"/>
    </cofactor>
    <text evidence="6">Binds 1 Mn(2+) ion per subunit.</text>
</comment>
<evidence type="ECO:0000256" key="6">
    <source>
        <dbReference type="HAMAP-Rule" id="MF_00519"/>
    </source>
</evidence>
<dbReference type="SUPFAM" id="SSF50443">
    <property type="entry name" value="FucI/AraA C-terminal domain-like"/>
    <property type="match status" value="1"/>
</dbReference>
<dbReference type="GO" id="GO:0030145">
    <property type="term" value="F:manganese ion binding"/>
    <property type="evidence" value="ECO:0007669"/>
    <property type="project" value="UniProtKB-UniRule"/>
</dbReference>
<evidence type="ECO:0000313" key="10">
    <source>
        <dbReference type="EMBL" id="ADH97883.1"/>
    </source>
</evidence>
<evidence type="ECO:0000256" key="3">
    <source>
        <dbReference type="ARBA" id="ARBA00023211"/>
    </source>
</evidence>
<comment type="similarity">
    <text evidence="6">Belongs to the arabinose isomerase family.</text>
</comment>
<dbReference type="InterPro" id="IPR003762">
    <property type="entry name" value="Lara_isomerase"/>
</dbReference>
<organism evidence="10 11">
    <name type="scientific">Bacillus selenitireducens (strain ATCC 700615 / DSM 15326 / MLS10)</name>
    <dbReference type="NCBI Taxonomy" id="439292"/>
    <lineage>
        <taxon>Bacteria</taxon>
        <taxon>Bacillati</taxon>
        <taxon>Bacillota</taxon>
        <taxon>Bacilli</taxon>
        <taxon>Bacillales</taxon>
        <taxon>Bacillaceae</taxon>
        <taxon>Salisediminibacterium</taxon>
    </lineage>
</organism>
<dbReference type="InterPro" id="IPR009015">
    <property type="entry name" value="Fucose_isomerase_N/cen_sf"/>
</dbReference>
<dbReference type="KEGG" id="bse:Bsel_0343"/>
<dbReference type="SUPFAM" id="SSF53743">
    <property type="entry name" value="FucI/AraA N-terminal and middle domains"/>
    <property type="match status" value="1"/>
</dbReference>
<feature type="binding site" evidence="6">
    <location>
        <position position="329"/>
    </location>
    <ligand>
        <name>Mn(2+)</name>
        <dbReference type="ChEBI" id="CHEBI:29035"/>
    </ligand>
</feature>
<protein>
    <recommendedName>
        <fullName evidence="6">L-arabinose isomerase</fullName>
        <ecNumber evidence="6">5.3.1.4</ecNumber>
    </recommendedName>
</protein>
<dbReference type="HAMAP" id="MF_00519">
    <property type="entry name" value="Arabinose_Isome"/>
    <property type="match status" value="1"/>
</dbReference>
<comment type="catalytic activity">
    <reaction evidence="6">
        <text>beta-L-arabinopyranose = L-ribulose</text>
        <dbReference type="Rhea" id="RHEA:14821"/>
        <dbReference type="ChEBI" id="CHEBI:16880"/>
        <dbReference type="ChEBI" id="CHEBI:40886"/>
        <dbReference type="EC" id="5.3.1.4"/>
    </reaction>
</comment>
<dbReference type="InterPro" id="IPR055390">
    <property type="entry name" value="AraA_central"/>
</dbReference>
<dbReference type="GO" id="GO:0019569">
    <property type="term" value="P:L-arabinose catabolic process to D-xylulose 5-phosphate"/>
    <property type="evidence" value="ECO:0007669"/>
    <property type="project" value="UniProtKB-UniRule"/>
</dbReference>
<dbReference type="RefSeq" id="WP_013171312.1">
    <property type="nucleotide sequence ID" value="NC_014219.1"/>
</dbReference>
<feature type="binding site" evidence="6">
    <location>
        <position position="445"/>
    </location>
    <ligand>
        <name>Mn(2+)</name>
        <dbReference type="ChEBI" id="CHEBI:29035"/>
    </ligand>
</feature>
<feature type="domain" description="L-arabinose isomerase central" evidence="9">
    <location>
        <begin position="175"/>
        <end position="320"/>
    </location>
</feature>
<proteinExistence type="inferred from homology"/>
<dbReference type="Gene3D" id="3.40.50.10940">
    <property type="match status" value="1"/>
</dbReference>
<feature type="binding site" evidence="6">
    <location>
        <position position="346"/>
    </location>
    <ligand>
        <name>Mn(2+)</name>
        <dbReference type="ChEBI" id="CHEBI:29035"/>
    </ligand>
</feature>
<dbReference type="EMBL" id="CP001791">
    <property type="protein sequence ID" value="ADH97883.1"/>
    <property type="molecule type" value="Genomic_DNA"/>
</dbReference>
<dbReference type="UniPathway" id="UPA00145">
    <property type="reaction ID" value="UER00565"/>
</dbReference>
<dbReference type="Proteomes" id="UP000000271">
    <property type="component" value="Chromosome"/>
</dbReference>
<keyword evidence="4 6" id="KW-0413">Isomerase</keyword>
<dbReference type="PIRSF" id="PIRSF001478">
    <property type="entry name" value="L-ara_isomerase"/>
    <property type="match status" value="1"/>
</dbReference>
<evidence type="ECO:0000259" key="8">
    <source>
        <dbReference type="Pfam" id="PF11762"/>
    </source>
</evidence>
<feature type="domain" description="L-arabinose isomerase N-terminal" evidence="7">
    <location>
        <begin position="7"/>
        <end position="171"/>
    </location>
</feature>
<dbReference type="GO" id="GO:0005829">
    <property type="term" value="C:cytosol"/>
    <property type="evidence" value="ECO:0007669"/>
    <property type="project" value="TreeGrafter"/>
</dbReference>
<dbReference type="PANTHER" id="PTHR38464:SF1">
    <property type="entry name" value="L-ARABINOSE ISOMERASE"/>
    <property type="match status" value="1"/>
</dbReference>
<dbReference type="EC" id="5.3.1.4" evidence="6"/>
<keyword evidence="1 6" id="KW-0479">Metal-binding</keyword>
<evidence type="ECO:0000259" key="7">
    <source>
        <dbReference type="Pfam" id="PF02610"/>
    </source>
</evidence>
<dbReference type="HOGENOM" id="CLU_045663_0_0_9"/>
<comment type="function">
    <text evidence="6">Catalyzes the conversion of L-arabinose to L-ribulose.</text>
</comment>
<dbReference type="InterPro" id="IPR024664">
    <property type="entry name" value="Ara_Isoase_C"/>
</dbReference>
<dbReference type="eggNOG" id="COG2160">
    <property type="taxonomic scope" value="Bacteria"/>
</dbReference>
<dbReference type="PANTHER" id="PTHR38464">
    <property type="entry name" value="L-ARABINOSE ISOMERASE"/>
    <property type="match status" value="1"/>
</dbReference>
<dbReference type="InterPro" id="IPR038583">
    <property type="entry name" value="AraA_N_sf"/>
</dbReference>
<dbReference type="AlphaFoldDB" id="D6XWP1"/>
<feature type="binding site" evidence="6">
    <location>
        <position position="304"/>
    </location>
    <ligand>
        <name>Mn(2+)</name>
        <dbReference type="ChEBI" id="CHEBI:29035"/>
    </ligand>
</feature>